<comment type="caution">
    <text evidence="2">The sequence shown here is derived from an EMBL/GenBank/DDBJ whole genome shotgun (WGS) entry which is preliminary data.</text>
</comment>
<name>A0A841EHA3_9ACTN</name>
<evidence type="ECO:0000313" key="3">
    <source>
        <dbReference type="Proteomes" id="UP000578077"/>
    </source>
</evidence>
<keyword evidence="1" id="KW-0472">Membrane</keyword>
<keyword evidence="1" id="KW-0812">Transmembrane</keyword>
<organism evidence="2 3">
    <name type="scientific">Streptomonospora salina</name>
    <dbReference type="NCBI Taxonomy" id="104205"/>
    <lineage>
        <taxon>Bacteria</taxon>
        <taxon>Bacillati</taxon>
        <taxon>Actinomycetota</taxon>
        <taxon>Actinomycetes</taxon>
        <taxon>Streptosporangiales</taxon>
        <taxon>Nocardiopsidaceae</taxon>
        <taxon>Streptomonospora</taxon>
    </lineage>
</organism>
<dbReference type="AlphaFoldDB" id="A0A841EHA3"/>
<feature type="transmembrane region" description="Helical" evidence="1">
    <location>
        <begin position="12"/>
        <end position="31"/>
    </location>
</feature>
<dbReference type="EMBL" id="JACHLY010000001">
    <property type="protein sequence ID" value="MBB6000208.1"/>
    <property type="molecule type" value="Genomic_DNA"/>
</dbReference>
<feature type="transmembrane region" description="Helical" evidence="1">
    <location>
        <begin position="65"/>
        <end position="82"/>
    </location>
</feature>
<reference evidence="2 3" key="1">
    <citation type="submission" date="2020-08" db="EMBL/GenBank/DDBJ databases">
        <title>Sequencing the genomes of 1000 actinobacteria strains.</title>
        <authorList>
            <person name="Klenk H.-P."/>
        </authorList>
    </citation>
    <scope>NUCLEOTIDE SEQUENCE [LARGE SCALE GENOMIC DNA]</scope>
    <source>
        <strain evidence="2 3">DSM 44593</strain>
    </source>
</reference>
<proteinExistence type="predicted"/>
<evidence type="ECO:0000256" key="1">
    <source>
        <dbReference type="SAM" id="Phobius"/>
    </source>
</evidence>
<accession>A0A841EHA3</accession>
<protein>
    <submittedName>
        <fullName evidence="2">CHASE2 domain-containing sensor protein</fullName>
    </submittedName>
</protein>
<gene>
    <name evidence="2" type="ORF">HNR25_003959</name>
</gene>
<evidence type="ECO:0000313" key="2">
    <source>
        <dbReference type="EMBL" id="MBB6000208.1"/>
    </source>
</evidence>
<feature type="transmembrane region" description="Helical" evidence="1">
    <location>
        <begin position="88"/>
        <end position="110"/>
    </location>
</feature>
<sequence length="124" mass="12909">MEPASIRLIGHALYSLAIAFIFAGSGLGAAITLPVQIGLVAVGVVLAGGCTSAALLGWPPPIRTILGVGVYSVVVGVLYVAYHSPLDIWGQAGFLLLFVTQIPLATAAYLRETRHREAQEAVRG</sequence>
<dbReference type="RefSeq" id="WP_184637486.1">
    <property type="nucleotide sequence ID" value="NZ_BAABKT010000029.1"/>
</dbReference>
<keyword evidence="3" id="KW-1185">Reference proteome</keyword>
<keyword evidence="1" id="KW-1133">Transmembrane helix</keyword>
<dbReference type="Proteomes" id="UP000578077">
    <property type="component" value="Unassembled WGS sequence"/>
</dbReference>
<feature type="transmembrane region" description="Helical" evidence="1">
    <location>
        <begin position="37"/>
        <end position="58"/>
    </location>
</feature>